<dbReference type="OrthoDB" id="6225685at2"/>
<dbReference type="InterPro" id="IPR029115">
    <property type="entry name" value="Ntox23"/>
</dbReference>
<sequence>MFNKGFYIACLLLFGSTVYGQKWTRDHWGLQIGITADIGTHINQFGLKVQGYYFYDFFQFNVGNHLRLNSTNLGSRKQYLSQRINTGIALMGGKRNSNPILILDGLNHQSDHDYAIAYNYLWYFDNIGTSQQSGGFGFHLQQFMITIENDVFAASGRDRYRTSFASISYHDGLYNLSLNTQLWTGNTLGTKRLNTSDSLYQVGYKDLTETHFGRYSNGILSLSIDNQLPFGNHISTAVGIDSERIRHGLQNKFMHDKKFIPEKWRKANVNYPMLNVDGEPVHTKEEAAPARLFIQFGMNRPSTY</sequence>
<organism evidence="2 3">
    <name type="scientific">Brumimicrobium aurantiacum</name>
    <dbReference type="NCBI Taxonomy" id="1737063"/>
    <lineage>
        <taxon>Bacteria</taxon>
        <taxon>Pseudomonadati</taxon>
        <taxon>Bacteroidota</taxon>
        <taxon>Flavobacteriia</taxon>
        <taxon>Flavobacteriales</taxon>
        <taxon>Crocinitomicaceae</taxon>
        <taxon>Brumimicrobium</taxon>
    </lineage>
</organism>
<dbReference type="Pfam" id="PF15528">
    <property type="entry name" value="Ntox23"/>
    <property type="match status" value="1"/>
</dbReference>
<keyword evidence="3" id="KW-1185">Reference proteome</keyword>
<feature type="domain" description="Bacterial toxin 23" evidence="1">
    <location>
        <begin position="60"/>
        <end position="256"/>
    </location>
</feature>
<gene>
    <name evidence="2" type="ORF">DXU93_06760</name>
</gene>
<proteinExistence type="predicted"/>
<protein>
    <recommendedName>
        <fullName evidence="1">Bacterial toxin 23 domain-containing protein</fullName>
    </recommendedName>
</protein>
<evidence type="ECO:0000313" key="2">
    <source>
        <dbReference type="EMBL" id="RFC54683.1"/>
    </source>
</evidence>
<reference evidence="2 3" key="1">
    <citation type="submission" date="2018-08" db="EMBL/GenBank/DDBJ databases">
        <title>The draft genome squence of Brumimicrobium sp. N62.</title>
        <authorList>
            <person name="Du Z.-J."/>
            <person name="Luo H.-R."/>
        </authorList>
    </citation>
    <scope>NUCLEOTIDE SEQUENCE [LARGE SCALE GENOMIC DNA]</scope>
    <source>
        <strain evidence="2 3">N62</strain>
    </source>
</reference>
<dbReference type="AlphaFoldDB" id="A0A3E1EYX2"/>
<evidence type="ECO:0000259" key="1">
    <source>
        <dbReference type="Pfam" id="PF15528"/>
    </source>
</evidence>
<name>A0A3E1EYX2_9FLAO</name>
<comment type="caution">
    <text evidence="2">The sequence shown here is derived from an EMBL/GenBank/DDBJ whole genome shotgun (WGS) entry which is preliminary data.</text>
</comment>
<dbReference type="Proteomes" id="UP000257127">
    <property type="component" value="Unassembled WGS sequence"/>
</dbReference>
<evidence type="ECO:0000313" key="3">
    <source>
        <dbReference type="Proteomes" id="UP000257127"/>
    </source>
</evidence>
<dbReference type="EMBL" id="QURB01000003">
    <property type="protein sequence ID" value="RFC54683.1"/>
    <property type="molecule type" value="Genomic_DNA"/>
</dbReference>
<accession>A0A3E1EYX2</accession>
<dbReference type="RefSeq" id="WP_116880517.1">
    <property type="nucleotide sequence ID" value="NZ_QURB01000003.1"/>
</dbReference>